<keyword evidence="1" id="KW-0472">Membrane</keyword>
<dbReference type="EMBL" id="BBIO01000007">
    <property type="protein sequence ID" value="GAK45078.1"/>
    <property type="molecule type" value="Genomic_DNA"/>
</dbReference>
<name>A0A081BAL0_9HYPH</name>
<keyword evidence="1" id="KW-1133">Transmembrane helix</keyword>
<dbReference type="RefSeq" id="WP_052379304.1">
    <property type="nucleotide sequence ID" value="NZ_BBIO01000007.1"/>
</dbReference>
<comment type="caution">
    <text evidence="2">The sequence shown here is derived from an EMBL/GenBank/DDBJ whole genome shotgun (WGS) entry which is preliminary data.</text>
</comment>
<keyword evidence="3" id="KW-1185">Reference proteome</keyword>
<keyword evidence="1" id="KW-0812">Transmembrane</keyword>
<protein>
    <submittedName>
        <fullName evidence="2">Conserved protein</fullName>
    </submittedName>
</protein>
<gene>
    <name evidence="2" type="ORF">M2A_1577</name>
</gene>
<organism evidence="2 3">
    <name type="scientific">Tepidicaulis marinus</name>
    <dbReference type="NCBI Taxonomy" id="1333998"/>
    <lineage>
        <taxon>Bacteria</taxon>
        <taxon>Pseudomonadati</taxon>
        <taxon>Pseudomonadota</taxon>
        <taxon>Alphaproteobacteria</taxon>
        <taxon>Hyphomicrobiales</taxon>
        <taxon>Parvibaculaceae</taxon>
        <taxon>Tepidicaulis</taxon>
    </lineage>
</organism>
<feature type="transmembrane region" description="Helical" evidence="1">
    <location>
        <begin position="86"/>
        <end position="108"/>
    </location>
</feature>
<dbReference type="AlphaFoldDB" id="A0A081BAL0"/>
<feature type="transmembrane region" description="Helical" evidence="1">
    <location>
        <begin position="7"/>
        <end position="28"/>
    </location>
</feature>
<evidence type="ECO:0000313" key="3">
    <source>
        <dbReference type="Proteomes" id="UP000028702"/>
    </source>
</evidence>
<evidence type="ECO:0000313" key="2">
    <source>
        <dbReference type="EMBL" id="GAK45078.1"/>
    </source>
</evidence>
<sequence>MRVVNITVAFIIAVLTVTVLGTASHSIFVLNDLAAIGVNVEGQYLSSILNDLVGMGPLYGALMAIGFVIAFIAAHFVQRLAPSLRWFVYMVAGAVSVYVTLTVMGILFDITPIAGARSALGMAFQAGAGAMAGLVFALMTPRRD</sequence>
<reference evidence="2 3" key="1">
    <citation type="submission" date="2014-07" db="EMBL/GenBank/DDBJ databases">
        <title>Tepidicaulis marinum gen. nov., sp. nov., a novel marine bacterium denitrifying nitrate to nitrous oxide strictly under microaerobic conditions.</title>
        <authorList>
            <person name="Takeuchi M."/>
            <person name="Yamagishi T."/>
            <person name="Kamagata Y."/>
            <person name="Oshima K."/>
            <person name="Hattori M."/>
            <person name="Katayama T."/>
            <person name="Hanada S."/>
            <person name="Tamaki H."/>
            <person name="Marumo K."/>
            <person name="Maeda H."/>
            <person name="Nedachi M."/>
            <person name="Iwasaki W."/>
            <person name="Suwa Y."/>
            <person name="Sakata S."/>
        </authorList>
    </citation>
    <scope>NUCLEOTIDE SEQUENCE [LARGE SCALE GENOMIC DNA]</scope>
    <source>
        <strain evidence="2 3">MA2</strain>
    </source>
</reference>
<feature type="transmembrane region" description="Helical" evidence="1">
    <location>
        <begin position="120"/>
        <end position="139"/>
    </location>
</feature>
<feature type="transmembrane region" description="Helical" evidence="1">
    <location>
        <begin position="48"/>
        <end position="74"/>
    </location>
</feature>
<proteinExistence type="predicted"/>
<dbReference type="Proteomes" id="UP000028702">
    <property type="component" value="Unassembled WGS sequence"/>
</dbReference>
<dbReference type="eggNOG" id="ENOG5033F56">
    <property type="taxonomic scope" value="Bacteria"/>
</dbReference>
<accession>A0A081BAL0</accession>
<evidence type="ECO:0000256" key="1">
    <source>
        <dbReference type="SAM" id="Phobius"/>
    </source>
</evidence>